<feature type="transmembrane region" description="Helical" evidence="7">
    <location>
        <begin position="177"/>
        <end position="201"/>
    </location>
</feature>
<name>A0A0M0GD85_SPOGL</name>
<dbReference type="Gene3D" id="1.10.3720.10">
    <property type="entry name" value="MetI-like"/>
    <property type="match status" value="1"/>
</dbReference>
<dbReference type="EMBL" id="LGUF01000007">
    <property type="protein sequence ID" value="KON87875.1"/>
    <property type="molecule type" value="Genomic_DNA"/>
</dbReference>
<feature type="domain" description="ABC transmembrane type-1" evidence="8">
    <location>
        <begin position="70"/>
        <end position="253"/>
    </location>
</feature>
<evidence type="ECO:0000256" key="7">
    <source>
        <dbReference type="RuleBase" id="RU363032"/>
    </source>
</evidence>
<comment type="similarity">
    <text evidence="7">Belongs to the binding-protein-dependent transport system permease family.</text>
</comment>
<comment type="caution">
    <text evidence="9">The sequence shown here is derived from an EMBL/GenBank/DDBJ whole genome shotgun (WGS) entry which is preliminary data.</text>
</comment>
<dbReference type="InterPro" id="IPR035906">
    <property type="entry name" value="MetI-like_sf"/>
</dbReference>
<feature type="transmembrane region" description="Helical" evidence="7">
    <location>
        <begin position="234"/>
        <end position="256"/>
    </location>
</feature>
<dbReference type="SUPFAM" id="SSF161098">
    <property type="entry name" value="MetI-like"/>
    <property type="match status" value="1"/>
</dbReference>
<evidence type="ECO:0000256" key="5">
    <source>
        <dbReference type="ARBA" id="ARBA00022989"/>
    </source>
</evidence>
<comment type="subcellular location">
    <subcellularLocation>
        <location evidence="1 7">Cell membrane</location>
        <topology evidence="1 7">Multi-pass membrane protein</topology>
    </subcellularLocation>
</comment>
<dbReference type="OrthoDB" id="358217at2"/>
<dbReference type="PANTHER" id="PTHR30043">
    <property type="entry name" value="PHOSPHONATES TRANSPORT SYSTEM PERMEASE PROTEIN"/>
    <property type="match status" value="1"/>
</dbReference>
<feature type="transmembrane region" description="Helical" evidence="7">
    <location>
        <begin position="74"/>
        <end position="94"/>
    </location>
</feature>
<dbReference type="AlphaFoldDB" id="A0A0M0GD85"/>
<organism evidence="9 10">
    <name type="scientific">Sporosarcina globispora</name>
    <name type="common">Bacillus globisporus</name>
    <dbReference type="NCBI Taxonomy" id="1459"/>
    <lineage>
        <taxon>Bacteria</taxon>
        <taxon>Bacillati</taxon>
        <taxon>Bacillota</taxon>
        <taxon>Bacilli</taxon>
        <taxon>Bacillales</taxon>
        <taxon>Caryophanaceae</taxon>
        <taxon>Sporosarcina</taxon>
    </lineage>
</organism>
<dbReference type="PATRIC" id="fig|1459.3.peg.3080"/>
<dbReference type="CDD" id="cd06261">
    <property type="entry name" value="TM_PBP2"/>
    <property type="match status" value="1"/>
</dbReference>
<dbReference type="PROSITE" id="PS50928">
    <property type="entry name" value="ABC_TM1"/>
    <property type="match status" value="1"/>
</dbReference>
<accession>A0A0M0GD85</accession>
<sequence length="261" mass="28322">MQADIFAKKKRNTLAYLCLLGAVTMLAMVITEYNAVKGIASIPKAVQWGMANFYPTAESLEKLPVILEKMQETLLVSIAATTAAAVFALLFAIFGSNTTRINRFFGAVTRGIATVFRNIDVAAWALILLFSFGQSSLTGYFALFFGSFGFLTRAFTETIDEVSGGSVEALKATGAGYFSIIFQSVIPSSIPQIISWILFMIETNIRSATLIGLLTGSGIGFTFNLYYKSLAYDTASLVVIVIIAAILLIEFASNYVRKVIL</sequence>
<keyword evidence="10" id="KW-1185">Reference proteome</keyword>
<evidence type="ECO:0000256" key="3">
    <source>
        <dbReference type="ARBA" id="ARBA00022475"/>
    </source>
</evidence>
<dbReference type="Pfam" id="PF00528">
    <property type="entry name" value="BPD_transp_1"/>
    <property type="match status" value="1"/>
</dbReference>
<dbReference type="PANTHER" id="PTHR30043:SF1">
    <property type="entry name" value="ABC TRANSPORT SYSTEM PERMEASE PROTEIN P69"/>
    <property type="match status" value="1"/>
</dbReference>
<dbReference type="GO" id="GO:0055085">
    <property type="term" value="P:transmembrane transport"/>
    <property type="evidence" value="ECO:0007669"/>
    <property type="project" value="InterPro"/>
</dbReference>
<protein>
    <submittedName>
        <fullName evidence="9">Phosphonate ABC transporter permease</fullName>
    </submittedName>
</protein>
<evidence type="ECO:0000259" key="8">
    <source>
        <dbReference type="PROSITE" id="PS50928"/>
    </source>
</evidence>
<evidence type="ECO:0000313" key="9">
    <source>
        <dbReference type="EMBL" id="KON87875.1"/>
    </source>
</evidence>
<evidence type="ECO:0000256" key="1">
    <source>
        <dbReference type="ARBA" id="ARBA00004651"/>
    </source>
</evidence>
<keyword evidence="4 7" id="KW-0812">Transmembrane</keyword>
<dbReference type="RefSeq" id="WP_053435230.1">
    <property type="nucleotide sequence ID" value="NZ_LGUF01000007.1"/>
</dbReference>
<evidence type="ECO:0000313" key="10">
    <source>
        <dbReference type="Proteomes" id="UP000037109"/>
    </source>
</evidence>
<dbReference type="GO" id="GO:0005886">
    <property type="term" value="C:plasma membrane"/>
    <property type="evidence" value="ECO:0007669"/>
    <property type="project" value="UniProtKB-SubCell"/>
</dbReference>
<feature type="transmembrane region" description="Helical" evidence="7">
    <location>
        <begin position="12"/>
        <end position="31"/>
    </location>
</feature>
<keyword evidence="2 7" id="KW-0813">Transport</keyword>
<reference evidence="10" key="1">
    <citation type="submission" date="2015-07" db="EMBL/GenBank/DDBJ databases">
        <title>Fjat-10036 dsm4.</title>
        <authorList>
            <person name="Liu B."/>
            <person name="Wang J."/>
            <person name="Zhu Y."/>
            <person name="Liu G."/>
            <person name="Chen Q."/>
            <person name="Chen Z."/>
            <person name="Lan J."/>
            <person name="Che J."/>
            <person name="Ge C."/>
            <person name="Shi H."/>
            <person name="Pan Z."/>
            <person name="Liu X."/>
        </authorList>
    </citation>
    <scope>NUCLEOTIDE SEQUENCE [LARGE SCALE GENOMIC DNA]</scope>
    <source>
        <strain evidence="10">DSM 4</strain>
    </source>
</reference>
<dbReference type="InterPro" id="IPR000515">
    <property type="entry name" value="MetI-like"/>
</dbReference>
<evidence type="ECO:0000256" key="4">
    <source>
        <dbReference type="ARBA" id="ARBA00022692"/>
    </source>
</evidence>
<keyword evidence="3" id="KW-1003">Cell membrane</keyword>
<keyword evidence="5 7" id="KW-1133">Transmembrane helix</keyword>
<evidence type="ECO:0000256" key="2">
    <source>
        <dbReference type="ARBA" id="ARBA00022448"/>
    </source>
</evidence>
<proteinExistence type="inferred from homology"/>
<feature type="transmembrane region" description="Helical" evidence="7">
    <location>
        <begin position="207"/>
        <end position="227"/>
    </location>
</feature>
<dbReference type="STRING" id="1459.AF332_14250"/>
<evidence type="ECO:0000256" key="6">
    <source>
        <dbReference type="ARBA" id="ARBA00023136"/>
    </source>
</evidence>
<keyword evidence="6 7" id="KW-0472">Membrane</keyword>
<dbReference type="Proteomes" id="UP000037109">
    <property type="component" value="Unassembled WGS sequence"/>
</dbReference>
<gene>
    <name evidence="9" type="ORF">AF332_14250</name>
</gene>